<dbReference type="STRING" id="1194083.BN12_1260009"/>
<dbReference type="SUPFAM" id="SSF88659">
    <property type="entry name" value="Sigma3 and sigma4 domains of RNA polymerase sigma factors"/>
    <property type="match status" value="1"/>
</dbReference>
<reference evidence="1 2" key="1">
    <citation type="journal article" date="2013" name="ISME J.">
        <title>A metabolic model for members of the genus Tetrasphaera involved in enhanced biological phosphorus removal.</title>
        <authorList>
            <person name="Kristiansen R."/>
            <person name="Nguyen H.T.T."/>
            <person name="Saunders A.M."/>
            <person name="Nielsen J.L."/>
            <person name="Wimmer R."/>
            <person name="Le V.Q."/>
            <person name="McIlroy S.J."/>
            <person name="Petrovski S."/>
            <person name="Seviour R.J."/>
            <person name="Calteau A."/>
            <person name="Nielsen K.L."/>
            <person name="Nielsen P.H."/>
        </authorList>
    </citation>
    <scope>NUCLEOTIDE SEQUENCE [LARGE SCALE GENOMIC DNA]</scope>
    <source>
        <strain evidence="1 2">T1-X7</strain>
    </source>
</reference>
<name>A0A077LTD3_9MICO</name>
<keyword evidence="2" id="KW-1185">Reference proteome</keyword>
<sequence length="217" mass="22511">MSSMKPSSVAAVIGDLVRSRAAPDRAALQGRLVAALDEVSASVPGLLDPLAVTAGDEFQGTFATVGSALEACLAVRLALLPHADARFGVGWGPVTLLDAQRGIQDGPGWWAARGAIDDVHRTAATAATRTARTAYRRAEDVTGPDEAAVAAALLCRDHLLGSLDERSIEVVRGIMAGRTQAELAQDLGISPSAVSQRVRTDGLGVLVEASRLLREVA</sequence>
<dbReference type="Gene3D" id="1.10.10.10">
    <property type="entry name" value="Winged helix-like DNA-binding domain superfamily/Winged helix DNA-binding domain"/>
    <property type="match status" value="1"/>
</dbReference>
<proteinExistence type="predicted"/>
<accession>A0A077LTD3</accession>
<dbReference type="InterPro" id="IPR032580">
    <property type="entry name" value="SatD"/>
</dbReference>
<dbReference type="RefSeq" id="WP_048553204.1">
    <property type="nucleotide sequence ID" value="NZ_HF570958.1"/>
</dbReference>
<comment type="caution">
    <text evidence="1">The sequence shown here is derived from an EMBL/GenBank/DDBJ whole genome shotgun (WGS) entry which is preliminary data.</text>
</comment>
<dbReference type="InterPro" id="IPR013324">
    <property type="entry name" value="RNA_pol_sigma_r3/r4-like"/>
</dbReference>
<dbReference type="InterPro" id="IPR036388">
    <property type="entry name" value="WH-like_DNA-bd_sf"/>
</dbReference>
<protein>
    <submittedName>
        <fullName evidence="1">Uncharacterized protein</fullName>
    </submittedName>
</protein>
<evidence type="ECO:0000313" key="2">
    <source>
        <dbReference type="Proteomes" id="UP000035721"/>
    </source>
</evidence>
<dbReference type="Pfam" id="PF16264">
    <property type="entry name" value="SatD"/>
    <property type="match status" value="1"/>
</dbReference>
<evidence type="ECO:0000313" key="1">
    <source>
        <dbReference type="EMBL" id="CCH76431.1"/>
    </source>
</evidence>
<gene>
    <name evidence="1" type="ORF">BN12_1260009</name>
</gene>
<organism evidence="1 2">
    <name type="scientific">Nostocoides japonicum T1-X7</name>
    <dbReference type="NCBI Taxonomy" id="1194083"/>
    <lineage>
        <taxon>Bacteria</taxon>
        <taxon>Bacillati</taxon>
        <taxon>Actinomycetota</taxon>
        <taxon>Actinomycetes</taxon>
        <taxon>Micrococcales</taxon>
        <taxon>Intrasporangiaceae</taxon>
        <taxon>Nostocoides</taxon>
    </lineage>
</organism>
<dbReference type="OrthoDB" id="4711815at2"/>
<dbReference type="EMBL" id="CAJB01000031">
    <property type="protein sequence ID" value="CCH76431.1"/>
    <property type="molecule type" value="Genomic_DNA"/>
</dbReference>
<dbReference type="Proteomes" id="UP000035721">
    <property type="component" value="Unassembled WGS sequence"/>
</dbReference>
<dbReference type="AlphaFoldDB" id="A0A077LTD3"/>